<dbReference type="Proteomes" id="UP001222027">
    <property type="component" value="Unassembled WGS sequence"/>
</dbReference>
<proteinExistence type="predicted"/>
<accession>A0AAV8QFC0</accession>
<comment type="caution">
    <text evidence="1">The sequence shown here is derived from an EMBL/GenBank/DDBJ whole genome shotgun (WGS) entry which is preliminary data.</text>
</comment>
<evidence type="ECO:0000313" key="2">
    <source>
        <dbReference type="Proteomes" id="UP001222027"/>
    </source>
</evidence>
<keyword evidence="2" id="KW-1185">Reference proteome</keyword>
<sequence>MSPSWSLLLRRSYHSQFSYVELVTSDLTISSSLYCPLRSYPTSCETSPFQLSVIQPIKKKEGTLVYGAIFL</sequence>
<organism evidence="1 2">
    <name type="scientific">Ensete ventricosum</name>
    <name type="common">Abyssinian banana</name>
    <name type="synonym">Musa ensete</name>
    <dbReference type="NCBI Taxonomy" id="4639"/>
    <lineage>
        <taxon>Eukaryota</taxon>
        <taxon>Viridiplantae</taxon>
        <taxon>Streptophyta</taxon>
        <taxon>Embryophyta</taxon>
        <taxon>Tracheophyta</taxon>
        <taxon>Spermatophyta</taxon>
        <taxon>Magnoliopsida</taxon>
        <taxon>Liliopsida</taxon>
        <taxon>Zingiberales</taxon>
        <taxon>Musaceae</taxon>
        <taxon>Ensete</taxon>
    </lineage>
</organism>
<dbReference type="EMBL" id="JAQQAF010000007">
    <property type="protein sequence ID" value="KAJ8471663.1"/>
    <property type="molecule type" value="Genomic_DNA"/>
</dbReference>
<evidence type="ECO:0000313" key="1">
    <source>
        <dbReference type="EMBL" id="KAJ8471663.1"/>
    </source>
</evidence>
<gene>
    <name evidence="1" type="ORF">OPV22_026006</name>
</gene>
<protein>
    <submittedName>
        <fullName evidence="1">Uncharacterized protein</fullName>
    </submittedName>
</protein>
<dbReference type="AlphaFoldDB" id="A0AAV8QFC0"/>
<name>A0AAV8QFC0_ENSVE</name>
<reference evidence="1 2" key="1">
    <citation type="submission" date="2022-12" db="EMBL/GenBank/DDBJ databases">
        <title>Chromosome-scale assembly of the Ensete ventricosum genome.</title>
        <authorList>
            <person name="Dussert Y."/>
            <person name="Stocks J."/>
            <person name="Wendawek A."/>
            <person name="Woldeyes F."/>
            <person name="Nichols R.A."/>
            <person name="Borrell J.S."/>
        </authorList>
    </citation>
    <scope>NUCLEOTIDE SEQUENCE [LARGE SCALE GENOMIC DNA]</scope>
    <source>
        <strain evidence="2">cv. Maze</strain>
        <tissue evidence="1">Seeds</tissue>
    </source>
</reference>